<organism evidence="4 5">
    <name type="scientific">Lentzea sokolovensis</name>
    <dbReference type="NCBI Taxonomy" id="3095429"/>
    <lineage>
        <taxon>Bacteria</taxon>
        <taxon>Bacillati</taxon>
        <taxon>Actinomycetota</taxon>
        <taxon>Actinomycetes</taxon>
        <taxon>Pseudonocardiales</taxon>
        <taxon>Pseudonocardiaceae</taxon>
        <taxon>Lentzea</taxon>
    </lineage>
</organism>
<evidence type="ECO:0000256" key="1">
    <source>
        <dbReference type="SAM" id="MobiDB-lite"/>
    </source>
</evidence>
<dbReference type="InterPro" id="IPR050039">
    <property type="entry name" value="MAB_1171c-like"/>
</dbReference>
<feature type="transmembrane region" description="Helical" evidence="2">
    <location>
        <begin position="143"/>
        <end position="167"/>
    </location>
</feature>
<feature type="transmembrane region" description="Helical" evidence="2">
    <location>
        <begin position="69"/>
        <end position="93"/>
    </location>
</feature>
<protein>
    <submittedName>
        <fullName evidence="4">MAB_1171c family putative transporter</fullName>
    </submittedName>
</protein>
<dbReference type="InterPro" id="IPR046675">
    <property type="entry name" value="DUF6545"/>
</dbReference>
<reference evidence="4 5" key="1">
    <citation type="submission" date="2023-11" db="EMBL/GenBank/DDBJ databases">
        <title>Lentzea sokolovensis, sp. nov., Lentzea kristufkii, sp. nov., and Lentzea miocenensis, sp. nov., rare actinobacteria from Sokolov Coal Basin, Miocene lacustrine sediment, Czech Republic.</title>
        <authorList>
            <person name="Lara A."/>
            <person name="Kotroba L."/>
            <person name="Nouioui I."/>
            <person name="Neumann-Schaal M."/>
            <person name="Mast Y."/>
            <person name="Chronakova A."/>
        </authorList>
    </citation>
    <scope>NUCLEOTIDE SEQUENCE [LARGE SCALE GENOMIC DNA]</scope>
    <source>
        <strain evidence="4 5">BCCO 10_0061</strain>
    </source>
</reference>
<dbReference type="RefSeq" id="WP_319975532.1">
    <property type="nucleotide sequence ID" value="NZ_JAXAVU010000007.1"/>
</dbReference>
<sequence>MVDGIFFVAALGIAALGLYKYQALRHAPADRKPAIRPVCVSCLFAAPAVLLAAPTIGVNLDRVTGVHSLSILLGFCFALGFVCSVQTMLIYWLHPPAAAWKTSRWLALTYTSVATTIIVLFFLGDRPAEHHLDFAAAYARAPYLAPLLVLYFLSYAIGVANVVRLCWQWSHHPETADRPWLRRGLRLTAVGILFPVAYGVISLAAVIGSWFGAELGFWSSEIAPALSVLGVPLVIVGNSIAAWGPGLSSVWGRVTHLGADLRDYRALADLWRALRSVEPEMVHTPGSLVDRFSLRRRLFWRVIEINDWLHQLSSPRDANLAAAARQQAHQAGLDAAQTAALEEAVYLKTALLARKAGGSSVDRPNQTHADDTDDTDDAGHAFAGERRRLILIARAFTSPLSDEAVLAASQTTRSVRAQPHP</sequence>
<keyword evidence="2" id="KW-0472">Membrane</keyword>
<keyword evidence="5" id="KW-1185">Reference proteome</keyword>
<name>A0ABU4UVS2_9PSEU</name>
<evidence type="ECO:0000259" key="3">
    <source>
        <dbReference type="Pfam" id="PF20182"/>
    </source>
</evidence>
<feature type="transmembrane region" description="Helical" evidence="2">
    <location>
        <begin position="187"/>
        <end position="210"/>
    </location>
</feature>
<accession>A0ABU4UVS2</accession>
<dbReference type="Proteomes" id="UP001285352">
    <property type="component" value="Unassembled WGS sequence"/>
</dbReference>
<keyword evidence="2" id="KW-0812">Transmembrane</keyword>
<feature type="transmembrane region" description="Helical" evidence="2">
    <location>
        <begin position="34"/>
        <end position="57"/>
    </location>
</feature>
<feature type="transmembrane region" description="Helical" evidence="2">
    <location>
        <begin position="105"/>
        <end position="123"/>
    </location>
</feature>
<keyword evidence="2" id="KW-1133">Transmembrane helix</keyword>
<feature type="domain" description="DUF6545" evidence="3">
    <location>
        <begin position="260"/>
        <end position="398"/>
    </location>
</feature>
<feature type="transmembrane region" description="Helical" evidence="2">
    <location>
        <begin position="222"/>
        <end position="243"/>
    </location>
</feature>
<dbReference type="EMBL" id="JAXAVU010000007">
    <property type="protein sequence ID" value="MDX8143267.1"/>
    <property type="molecule type" value="Genomic_DNA"/>
</dbReference>
<dbReference type="NCBIfam" id="NF042915">
    <property type="entry name" value="MAB_1171c_fam"/>
    <property type="match status" value="1"/>
</dbReference>
<evidence type="ECO:0000313" key="5">
    <source>
        <dbReference type="Proteomes" id="UP001285352"/>
    </source>
</evidence>
<gene>
    <name evidence="4" type="ORF">SK854_14155</name>
</gene>
<evidence type="ECO:0000313" key="4">
    <source>
        <dbReference type="EMBL" id="MDX8143267.1"/>
    </source>
</evidence>
<evidence type="ECO:0000256" key="2">
    <source>
        <dbReference type="SAM" id="Phobius"/>
    </source>
</evidence>
<reference evidence="4 5" key="2">
    <citation type="submission" date="2023-11" db="EMBL/GenBank/DDBJ databases">
        <authorList>
            <person name="Lara A.C."/>
            <person name="Chronakova A."/>
        </authorList>
    </citation>
    <scope>NUCLEOTIDE SEQUENCE [LARGE SCALE GENOMIC DNA]</scope>
    <source>
        <strain evidence="4 5">BCCO 10_0061</strain>
    </source>
</reference>
<feature type="transmembrane region" description="Helical" evidence="2">
    <location>
        <begin position="6"/>
        <end position="22"/>
    </location>
</feature>
<feature type="region of interest" description="Disordered" evidence="1">
    <location>
        <begin position="357"/>
        <end position="379"/>
    </location>
</feature>
<comment type="caution">
    <text evidence="4">The sequence shown here is derived from an EMBL/GenBank/DDBJ whole genome shotgun (WGS) entry which is preliminary data.</text>
</comment>
<proteinExistence type="predicted"/>
<dbReference type="Pfam" id="PF20182">
    <property type="entry name" value="DUF6545"/>
    <property type="match status" value="1"/>
</dbReference>